<dbReference type="CDD" id="cd03801">
    <property type="entry name" value="GT4_PimA-like"/>
    <property type="match status" value="1"/>
</dbReference>
<reference evidence="3" key="1">
    <citation type="journal article" date="2013" name="Stand. Genomic Sci.">
        <title>Complete genome sequence of Desulfocapsa sulfexigens, a marine deltaproteobacterium specialized in disproportionating inorganic sulfur compounds.</title>
        <authorList>
            <person name="Finster K.W."/>
            <person name="Kjeldsen K.U."/>
            <person name="Kube M."/>
            <person name="Reinhardt R."/>
            <person name="Mussmann M."/>
            <person name="Amann R."/>
            <person name="Schreiber L."/>
        </authorList>
    </citation>
    <scope>NUCLEOTIDE SEQUENCE [LARGE SCALE GENOMIC DNA]</scope>
    <source>
        <strain evidence="3">DSM 10523 / SB164P1</strain>
    </source>
</reference>
<dbReference type="OrthoDB" id="9807209at2"/>
<dbReference type="CDD" id="cd04186">
    <property type="entry name" value="GT_2_like_c"/>
    <property type="match status" value="1"/>
</dbReference>
<evidence type="ECO:0000313" key="3">
    <source>
        <dbReference type="Proteomes" id="UP000011721"/>
    </source>
</evidence>
<evidence type="ECO:0000313" key="2">
    <source>
        <dbReference type="EMBL" id="AGF78526.1"/>
    </source>
</evidence>
<dbReference type="KEGG" id="dsf:UWK_01976"/>
<evidence type="ECO:0000259" key="1">
    <source>
        <dbReference type="Pfam" id="PF00535"/>
    </source>
</evidence>
<dbReference type="RefSeq" id="WP_015404217.1">
    <property type="nucleotide sequence ID" value="NC_020304.1"/>
</dbReference>
<dbReference type="SUPFAM" id="SSF53448">
    <property type="entry name" value="Nucleotide-diphospho-sugar transferases"/>
    <property type="match status" value="1"/>
</dbReference>
<accession>M1PQ72</accession>
<dbReference type="HOGENOM" id="CLU_288162_0_0_7"/>
<dbReference type="EMBL" id="CP003985">
    <property type="protein sequence ID" value="AGF78526.1"/>
    <property type="molecule type" value="Genomic_DNA"/>
</dbReference>
<dbReference type="InterPro" id="IPR001173">
    <property type="entry name" value="Glyco_trans_2-like"/>
</dbReference>
<dbReference type="PANTHER" id="PTHR43179">
    <property type="entry name" value="RHAMNOSYLTRANSFERASE WBBL"/>
    <property type="match status" value="1"/>
</dbReference>
<dbReference type="Pfam" id="PF13692">
    <property type="entry name" value="Glyco_trans_1_4"/>
    <property type="match status" value="1"/>
</dbReference>
<dbReference type="PANTHER" id="PTHR43179:SF7">
    <property type="entry name" value="RHAMNOSYLTRANSFERASE WBBL"/>
    <property type="match status" value="1"/>
</dbReference>
<protein>
    <submittedName>
        <fullName evidence="2">Putative glycosyltransferase</fullName>
    </submittedName>
</protein>
<sequence>MSYLKKMFRTLENIVFAYNREGKAVLEIPLFDAAYYRKQFPGKRGSDLNLLRHYLIRGFMQGDNPHPLFNTSFYLKSNPDLAESGTNPLIHYLHRGYRERRSPHILFDISYYLEHNPDVEKAGVDPLIHYLTRGYKERRMPHFLFDVSYYLKNNPDIEKAGIDPLTHYIQYGYKEKRDPHPLFSTSFYLENNPNVEASGKNPLVHYLQYGCKEQRSPHSLFDTPYYIESNPDLKNAGIDPLKHYLSLGYREKRNPHPLFNTFFYCYRYKDKLADGQNPLVHFCVYGLTEKTDPHPLFNTAYYLQFNPEAIASGMNPLVHFLANGYRQGEAFYTYKKRPKREIKTIFIVSCWIPKFNHDSGSLRLYRLIQMLAEDGYEIVLWARSGPGDEQYVEALKELKVTLPYRENGFTNYLDEKGASVDLVMLCRLPVASQYLDIVLTLTDARIVFDTVDLAYLREERMAQTLGQQVDQTIKAKELHVCRCVDEVVVVSPVEKEILKVEGIEENVSIVTNIHDLSSPGRSFKERVGLMFIGGFEHQPNVDGILWFVQKIWPMIQEQISDIHLDIVGSNPPDTILALVSPDINVTGYVLDVKPYFDKARVFVSPLRFGAGVKGKIGQSMAFGLPVVTTSTGAEGMYLEDGVSAMIGDEEELFAQKVIRLYRDEGLWRTLSRNAGGLIEHHFTTEVVKKALLEVIESDRGNETLEQRENEKIDTLLQNLHFTTTDLPLVSIIIPTYGQVYYTLKCLSSIMENLPEAEVEIIVIDDASGHTRIKDLARVPGIQLLVQEENLGFVGSVNNGARQARGDFLYFLNNDTQVTKGWLDSMVALFEVHVDCAIVGSKLVYPDGRLQEAGGIIWQDGAAWNYGHSDDPDSPLYNYVKEVDYVSGASLLIKKQLFDSLGGMNPDYSPAYYEDVDLAFSARAAGGKVYYQPASMVVHYEGISHGTDTSLGIKAYQNSNQATFVKNWQEILAAEHFAHGSNVFHARDRSRHRQTVLLVDQSISSPYDAIQTNIIWYIIQLLVELSMNVKYFSCNSKREQTDFDALQRLGVEIICDAEDKDGLRKWIRDHGSLLDVIVCPSDFEKKEIHGYDLDLNVRIVPFCLFGEQRVNGKADLLQILNNCSDAGPA</sequence>
<name>M1PQ72_DESSD</name>
<dbReference type="eggNOG" id="COG0438">
    <property type="taxonomic scope" value="Bacteria"/>
</dbReference>
<organism evidence="2 3">
    <name type="scientific">Desulfocapsa sulfexigens (strain DSM 10523 / SB164P1)</name>
    <dbReference type="NCBI Taxonomy" id="1167006"/>
    <lineage>
        <taxon>Bacteria</taxon>
        <taxon>Pseudomonadati</taxon>
        <taxon>Thermodesulfobacteriota</taxon>
        <taxon>Desulfobulbia</taxon>
        <taxon>Desulfobulbales</taxon>
        <taxon>Desulfocapsaceae</taxon>
        <taxon>Desulfocapsa</taxon>
    </lineage>
</organism>
<proteinExistence type="predicted"/>
<dbReference type="SUPFAM" id="SSF53756">
    <property type="entry name" value="UDP-Glycosyltransferase/glycogen phosphorylase"/>
    <property type="match status" value="1"/>
</dbReference>
<keyword evidence="2" id="KW-0808">Transferase</keyword>
<dbReference type="STRING" id="1167006.UWK_01976"/>
<dbReference type="eggNOG" id="COG1216">
    <property type="taxonomic scope" value="Bacteria"/>
</dbReference>
<dbReference type="GO" id="GO:0016740">
    <property type="term" value="F:transferase activity"/>
    <property type="evidence" value="ECO:0007669"/>
    <property type="project" value="UniProtKB-KW"/>
</dbReference>
<gene>
    <name evidence="2" type="ordered locus">UWK_01976</name>
</gene>
<dbReference type="Pfam" id="PF00535">
    <property type="entry name" value="Glycos_transf_2"/>
    <property type="match status" value="1"/>
</dbReference>
<feature type="domain" description="Glycosyltransferase 2-like" evidence="1">
    <location>
        <begin position="730"/>
        <end position="845"/>
    </location>
</feature>
<keyword evidence="3" id="KW-1185">Reference proteome</keyword>
<dbReference type="Gene3D" id="3.40.50.2000">
    <property type="entry name" value="Glycogen Phosphorylase B"/>
    <property type="match status" value="1"/>
</dbReference>
<dbReference type="Gene3D" id="3.90.550.10">
    <property type="entry name" value="Spore Coat Polysaccharide Biosynthesis Protein SpsA, Chain A"/>
    <property type="match status" value="1"/>
</dbReference>
<dbReference type="InterPro" id="IPR029044">
    <property type="entry name" value="Nucleotide-diphossugar_trans"/>
</dbReference>
<dbReference type="Proteomes" id="UP000011721">
    <property type="component" value="Chromosome"/>
</dbReference>
<dbReference type="PATRIC" id="fig|1167006.5.peg.2166"/>
<dbReference type="AlphaFoldDB" id="M1PQ72"/>